<comment type="catalytic activity">
    <reaction evidence="4 5 6">
        <text>an acyl phosphate + H2O = a carboxylate + phosphate + H(+)</text>
        <dbReference type="Rhea" id="RHEA:14965"/>
        <dbReference type="ChEBI" id="CHEBI:15377"/>
        <dbReference type="ChEBI" id="CHEBI:15378"/>
        <dbReference type="ChEBI" id="CHEBI:29067"/>
        <dbReference type="ChEBI" id="CHEBI:43474"/>
        <dbReference type="ChEBI" id="CHEBI:59918"/>
        <dbReference type="EC" id="3.6.1.7"/>
    </reaction>
</comment>
<evidence type="ECO:0000313" key="9">
    <source>
        <dbReference type="EMBL" id="KZT72427.1"/>
    </source>
</evidence>
<dbReference type="PANTHER" id="PTHR10029:SF3">
    <property type="entry name" value="ACYLPHOSPHATASE-RELATED"/>
    <property type="match status" value="1"/>
</dbReference>
<dbReference type="Proteomes" id="UP000076727">
    <property type="component" value="Unassembled WGS sequence"/>
</dbReference>
<dbReference type="Gene3D" id="3.30.70.100">
    <property type="match status" value="1"/>
</dbReference>
<dbReference type="PROSITE" id="PS51160">
    <property type="entry name" value="ACYLPHOSPHATASE_3"/>
    <property type="match status" value="1"/>
</dbReference>
<dbReference type="Pfam" id="PF00708">
    <property type="entry name" value="Acylphosphatase"/>
    <property type="match status" value="1"/>
</dbReference>
<dbReference type="EMBL" id="KV429041">
    <property type="protein sequence ID" value="KZT72427.1"/>
    <property type="molecule type" value="Genomic_DNA"/>
</dbReference>
<keyword evidence="3 5" id="KW-0378">Hydrolase</keyword>
<feature type="active site" evidence="5">
    <location>
        <position position="38"/>
    </location>
</feature>
<dbReference type="InterPro" id="IPR020456">
    <property type="entry name" value="Acylphosphatase"/>
</dbReference>
<dbReference type="InterPro" id="IPR001792">
    <property type="entry name" value="Acylphosphatase-like_dom"/>
</dbReference>
<proteinExistence type="inferred from homology"/>
<evidence type="ECO:0000256" key="4">
    <source>
        <dbReference type="ARBA" id="ARBA00047645"/>
    </source>
</evidence>
<dbReference type="PANTHER" id="PTHR10029">
    <property type="entry name" value="ACYLPHOSPHATASE"/>
    <property type="match status" value="1"/>
</dbReference>
<evidence type="ECO:0000256" key="6">
    <source>
        <dbReference type="RuleBase" id="RU000553"/>
    </source>
</evidence>
<accession>A0A165SSI0</accession>
<dbReference type="InterPro" id="IPR036046">
    <property type="entry name" value="Acylphosphatase-like_dom_sf"/>
</dbReference>
<evidence type="ECO:0000256" key="3">
    <source>
        <dbReference type="ARBA" id="ARBA00022801"/>
    </source>
</evidence>
<evidence type="ECO:0000256" key="1">
    <source>
        <dbReference type="ARBA" id="ARBA00005614"/>
    </source>
</evidence>
<gene>
    <name evidence="9" type="ORF">DAEQUDRAFT_723142</name>
</gene>
<feature type="domain" description="Acylphosphatase-like" evidence="8">
    <location>
        <begin position="5"/>
        <end position="94"/>
    </location>
</feature>
<evidence type="ECO:0000313" key="10">
    <source>
        <dbReference type="Proteomes" id="UP000076727"/>
    </source>
</evidence>
<evidence type="ECO:0000259" key="8">
    <source>
        <dbReference type="PROSITE" id="PS51160"/>
    </source>
</evidence>
<evidence type="ECO:0000256" key="7">
    <source>
        <dbReference type="RuleBase" id="RU004168"/>
    </source>
</evidence>
<feature type="active site" evidence="5">
    <location>
        <position position="20"/>
    </location>
</feature>
<keyword evidence="10" id="KW-1185">Reference proteome</keyword>
<comment type="similarity">
    <text evidence="1 7">Belongs to the acylphosphatase family.</text>
</comment>
<evidence type="ECO:0000256" key="5">
    <source>
        <dbReference type="PROSITE-ProRule" id="PRU00520"/>
    </source>
</evidence>
<dbReference type="GO" id="GO:0003998">
    <property type="term" value="F:acylphosphatase activity"/>
    <property type="evidence" value="ECO:0007669"/>
    <property type="project" value="UniProtKB-EC"/>
</dbReference>
<evidence type="ECO:0000256" key="2">
    <source>
        <dbReference type="ARBA" id="ARBA00012150"/>
    </source>
</evidence>
<dbReference type="PROSITE" id="PS00151">
    <property type="entry name" value="ACYLPHOSPHATASE_2"/>
    <property type="match status" value="1"/>
</dbReference>
<name>A0A165SSI0_9APHY</name>
<dbReference type="OrthoDB" id="7961613at2759"/>
<organism evidence="9 10">
    <name type="scientific">Daedalea quercina L-15889</name>
    <dbReference type="NCBI Taxonomy" id="1314783"/>
    <lineage>
        <taxon>Eukaryota</taxon>
        <taxon>Fungi</taxon>
        <taxon>Dikarya</taxon>
        <taxon>Basidiomycota</taxon>
        <taxon>Agaricomycotina</taxon>
        <taxon>Agaricomycetes</taxon>
        <taxon>Polyporales</taxon>
        <taxon>Fomitopsis</taxon>
    </lineage>
</organism>
<dbReference type="InterPro" id="IPR017968">
    <property type="entry name" value="Acylphosphatase_CS"/>
</dbReference>
<reference evidence="9 10" key="1">
    <citation type="journal article" date="2016" name="Mol. Biol. Evol.">
        <title>Comparative Genomics of Early-Diverging Mushroom-Forming Fungi Provides Insights into the Origins of Lignocellulose Decay Capabilities.</title>
        <authorList>
            <person name="Nagy L.G."/>
            <person name="Riley R."/>
            <person name="Tritt A."/>
            <person name="Adam C."/>
            <person name="Daum C."/>
            <person name="Floudas D."/>
            <person name="Sun H."/>
            <person name="Yadav J.S."/>
            <person name="Pangilinan J."/>
            <person name="Larsson K.H."/>
            <person name="Matsuura K."/>
            <person name="Barry K."/>
            <person name="Labutti K."/>
            <person name="Kuo R."/>
            <person name="Ohm R.A."/>
            <person name="Bhattacharya S.S."/>
            <person name="Shirouzu T."/>
            <person name="Yoshinaga Y."/>
            <person name="Martin F.M."/>
            <person name="Grigoriev I.V."/>
            <person name="Hibbett D.S."/>
        </authorList>
    </citation>
    <scope>NUCLEOTIDE SEQUENCE [LARGE SCALE GENOMIC DNA]</scope>
    <source>
        <strain evidence="9 10">L-15889</strain>
    </source>
</reference>
<dbReference type="SUPFAM" id="SSF54975">
    <property type="entry name" value="Acylphosphatase/BLUF domain-like"/>
    <property type="match status" value="1"/>
</dbReference>
<dbReference type="PRINTS" id="PR00112">
    <property type="entry name" value="ACYLPHPHTASE"/>
</dbReference>
<protein>
    <recommendedName>
        <fullName evidence="2 5">Acylphosphatase</fullName>
        <ecNumber evidence="2 5">3.6.1.7</ecNumber>
    </recommendedName>
</protein>
<dbReference type="EC" id="3.6.1.7" evidence="2 5"/>
<sequence length="94" mass="10296">MAYHAFNFIVSGRVQGVNFRAFTKGIAHDTGVVGWVANDTAGHVVGEAQGSESTLDRFKKALHIGPPHATVRGVELSNERTLEQLEYEAFAVRR</sequence>
<dbReference type="AlphaFoldDB" id="A0A165SSI0"/>
<dbReference type="STRING" id="1314783.A0A165SSI0"/>
<dbReference type="PROSITE" id="PS00150">
    <property type="entry name" value="ACYLPHOSPHATASE_1"/>
    <property type="match status" value="1"/>
</dbReference>